<comment type="caution">
    <text evidence="1">The sequence shown here is derived from an EMBL/GenBank/DDBJ whole genome shotgun (WGS) entry which is preliminary data.</text>
</comment>
<dbReference type="EMBL" id="JAPFQN010000009">
    <property type="protein sequence ID" value="MCX2745372.1"/>
    <property type="molecule type" value="Genomic_DNA"/>
</dbReference>
<proteinExistence type="predicted"/>
<organism evidence="1 2">
    <name type="scientific">Mangrovivirga halotolerans</name>
    <dbReference type="NCBI Taxonomy" id="2993936"/>
    <lineage>
        <taxon>Bacteria</taxon>
        <taxon>Pseudomonadati</taxon>
        <taxon>Bacteroidota</taxon>
        <taxon>Cytophagia</taxon>
        <taxon>Cytophagales</taxon>
        <taxon>Mangrovivirgaceae</taxon>
        <taxon>Mangrovivirga</taxon>
    </lineage>
</organism>
<name>A0ABT3RVW1_9BACT</name>
<keyword evidence="2" id="KW-1185">Reference proteome</keyword>
<sequence>MFSQLSRVFIFFIISFCNVYSQDQKPISYLDQKDEVIYDMKLSYKEYYGSGILILKKSDSLNYHGAFISKLGLGILEFEIVEGEFTWIKILKYLDKKLIKKVLEKDFSLLMLTDLDRGKVKIKNSDEEGVKYKVKGKYSYKLKVNNNKYLYLRESGFCVLARTKISYSYNDDESIVPTSIELRHNMVDSLMKLDIYK</sequence>
<evidence type="ECO:0000313" key="1">
    <source>
        <dbReference type="EMBL" id="MCX2745372.1"/>
    </source>
</evidence>
<protein>
    <submittedName>
        <fullName evidence="1">Uncharacterized protein</fullName>
    </submittedName>
</protein>
<dbReference type="Proteomes" id="UP001209885">
    <property type="component" value="Unassembled WGS sequence"/>
</dbReference>
<gene>
    <name evidence="1" type="ORF">OO013_15950</name>
</gene>
<accession>A0ABT3RVW1</accession>
<evidence type="ECO:0000313" key="2">
    <source>
        <dbReference type="Proteomes" id="UP001209885"/>
    </source>
</evidence>
<reference evidence="1 2" key="1">
    <citation type="submission" date="2022-11" db="EMBL/GenBank/DDBJ databases">
        <title>The characterization of three novel Bacteroidetes species and genomic analysis of their roles in tidal elemental geochemical cycles.</title>
        <authorList>
            <person name="Ma K."/>
        </authorList>
    </citation>
    <scope>NUCLEOTIDE SEQUENCE [LARGE SCALE GENOMIC DNA]</scope>
    <source>
        <strain evidence="1 2">M17</strain>
    </source>
</reference>
<dbReference type="RefSeq" id="WP_266057940.1">
    <property type="nucleotide sequence ID" value="NZ_JAPFQN010000009.1"/>
</dbReference>